<evidence type="ECO:0000313" key="3">
    <source>
        <dbReference type="EMBL" id="WNG45772.1"/>
    </source>
</evidence>
<dbReference type="Pfam" id="PF08305">
    <property type="entry name" value="NPCBM"/>
    <property type="match status" value="1"/>
</dbReference>
<dbReference type="InterPro" id="IPR006626">
    <property type="entry name" value="PbH1"/>
</dbReference>
<proteinExistence type="predicted"/>
<evidence type="ECO:0000256" key="1">
    <source>
        <dbReference type="SAM" id="MobiDB-lite"/>
    </source>
</evidence>
<dbReference type="InterPro" id="IPR013222">
    <property type="entry name" value="Glyco_hyd_98_carb-bd"/>
</dbReference>
<dbReference type="SUPFAM" id="SSF49785">
    <property type="entry name" value="Galactose-binding domain-like"/>
    <property type="match status" value="1"/>
</dbReference>
<sequence>MHPPGRTTKSRGSTSCSPLIPHRSRGLREPPMKNRHPLRLSLMCAWTLLAAGCSPDLAPGAEDADSATPGTTTAALLELDLRTKGAACNGTTNDLPAFISAFKSLASAGGGTLLVPAGNCLVKTTTTNEMLTIPANVTVRGVAGASRITLEADSDRPERVRALFNIANRDITLQDLELVRNQAPELARETKRTSALIILRPSSNFTMRRVVLDGQQTEEQLAKELVAHGVMFASGGEGALHRNIRMEQCTVRNLVYGLFQASNTYTNVSGIVVNQSTFEGNFKDDLEFNAPKADMADVEVSDSTFRDNRRVGYGAGFGIGLANVQGAVIRGNSFDNYRYEPIHIEDRSSKVLVEGNTFTRSYTAVHADTTWRSHIFIINNSHDVTVRGNHFDMSANTQPIQAIYASPGGSIYPPYGLRIEQNTFVLGTHGQRFLFSEVKDVVLNDNPVYVSDMPWLSQTNGVGPAERDRSNGDRGATDGHTLSLAGVKYAKGVGVHAASEIVIHLGGQYSRFKSHIGVDDSMGSAGTVVFSVIDEQGNVLFQSGTLKGTSATQVVDVDVVDKQQLRLLVGNAGDGGTCDHGDWAGARLD</sequence>
<gene>
    <name evidence="3" type="ORF">F0U60_17885</name>
</gene>
<dbReference type="InterPro" id="IPR012334">
    <property type="entry name" value="Pectin_lyas_fold"/>
</dbReference>
<dbReference type="SMART" id="SM00776">
    <property type="entry name" value="NPCBM"/>
    <property type="match status" value="1"/>
</dbReference>
<feature type="region of interest" description="Disordered" evidence="1">
    <location>
        <begin position="1"/>
        <end position="34"/>
    </location>
</feature>
<evidence type="ECO:0000313" key="4">
    <source>
        <dbReference type="Proteomes" id="UP001611383"/>
    </source>
</evidence>
<dbReference type="InterPro" id="IPR038637">
    <property type="entry name" value="NPCBM_sf"/>
</dbReference>
<dbReference type="SUPFAM" id="SSF51126">
    <property type="entry name" value="Pectin lyase-like"/>
    <property type="match status" value="1"/>
</dbReference>
<dbReference type="InterPro" id="IPR008979">
    <property type="entry name" value="Galactose-bd-like_sf"/>
</dbReference>
<dbReference type="Proteomes" id="UP001611383">
    <property type="component" value="Chromosome"/>
</dbReference>
<keyword evidence="4" id="KW-1185">Reference proteome</keyword>
<dbReference type="Pfam" id="PF13229">
    <property type="entry name" value="Beta_helix"/>
    <property type="match status" value="1"/>
</dbReference>
<dbReference type="Gene3D" id="2.60.120.1060">
    <property type="entry name" value="NPCBM/NEW2 domain"/>
    <property type="match status" value="1"/>
</dbReference>
<feature type="domain" description="Glycosyl hydrolase family 98 putative carbohydrate-binding module" evidence="2">
    <location>
        <begin position="444"/>
        <end position="589"/>
    </location>
</feature>
<dbReference type="InterPro" id="IPR011050">
    <property type="entry name" value="Pectin_lyase_fold/virulence"/>
</dbReference>
<dbReference type="SMART" id="SM00710">
    <property type="entry name" value="PbH1"/>
    <property type="match status" value="5"/>
</dbReference>
<protein>
    <recommendedName>
        <fullName evidence="2">Glycosyl hydrolase family 98 putative carbohydrate-binding module domain-containing protein</fullName>
    </recommendedName>
</protein>
<dbReference type="InterPro" id="IPR039448">
    <property type="entry name" value="Beta_helix"/>
</dbReference>
<dbReference type="EMBL" id="CP043494">
    <property type="protein sequence ID" value="WNG45772.1"/>
    <property type="molecule type" value="Genomic_DNA"/>
</dbReference>
<accession>A0ABY9WUX4</accession>
<reference evidence="3 4" key="1">
    <citation type="submission" date="2019-08" db="EMBL/GenBank/DDBJ databases">
        <title>Archangium and Cystobacter genomes.</title>
        <authorList>
            <person name="Chen I.-C.K."/>
            <person name="Wielgoss S."/>
        </authorList>
    </citation>
    <scope>NUCLEOTIDE SEQUENCE [LARGE SCALE GENOMIC DNA]</scope>
    <source>
        <strain evidence="3 4">Cbm 6</strain>
    </source>
</reference>
<name>A0ABY9WUX4_9BACT</name>
<dbReference type="Gene3D" id="2.160.20.10">
    <property type="entry name" value="Single-stranded right-handed beta-helix, Pectin lyase-like"/>
    <property type="match status" value="1"/>
</dbReference>
<evidence type="ECO:0000259" key="2">
    <source>
        <dbReference type="SMART" id="SM00776"/>
    </source>
</evidence>
<organism evidence="3 4">
    <name type="scientific">Archangium minus</name>
    <dbReference type="NCBI Taxonomy" id="83450"/>
    <lineage>
        <taxon>Bacteria</taxon>
        <taxon>Pseudomonadati</taxon>
        <taxon>Myxococcota</taxon>
        <taxon>Myxococcia</taxon>
        <taxon>Myxococcales</taxon>
        <taxon>Cystobacterineae</taxon>
        <taxon>Archangiaceae</taxon>
        <taxon>Archangium</taxon>
    </lineage>
</organism>